<dbReference type="InterPro" id="IPR009009">
    <property type="entry name" value="RlpA-like_DPBB"/>
</dbReference>
<feature type="domain" description="Expansin-like EG45" evidence="5">
    <location>
        <begin position="34"/>
        <end position="121"/>
    </location>
</feature>
<evidence type="ECO:0000256" key="1">
    <source>
        <dbReference type="ARBA" id="ARBA00022525"/>
    </source>
</evidence>
<dbReference type="SMART" id="SM00837">
    <property type="entry name" value="DPBB_1"/>
    <property type="match status" value="1"/>
</dbReference>
<dbReference type="InterPro" id="IPR007118">
    <property type="entry name" value="Expan_Lol_pI"/>
</dbReference>
<evidence type="ECO:0000259" key="5">
    <source>
        <dbReference type="PROSITE" id="PS50842"/>
    </source>
</evidence>
<reference evidence="6" key="2">
    <citation type="submission" date="2022-06" db="UniProtKB">
        <authorList>
            <consortium name="EnsemblPlants"/>
        </authorList>
    </citation>
    <scope>IDENTIFICATION</scope>
</reference>
<dbReference type="InterPro" id="IPR036908">
    <property type="entry name" value="RlpA-like_sf"/>
</dbReference>
<protein>
    <recommendedName>
        <fullName evidence="3">Expansin</fullName>
    </recommendedName>
</protein>
<comment type="function">
    <text evidence="3">Causes loosening and extension of plant cell walls by disrupting non-covalent bonding between cellulose microfibrils and matrix glucans. No enzymatic activity has been found.</text>
</comment>
<keyword evidence="2" id="KW-0732">Signal</keyword>
<name>A0A8R7VFG3_TRIUA</name>
<dbReference type="PROSITE" id="PS50842">
    <property type="entry name" value="EXPANSIN_EG45"/>
    <property type="match status" value="1"/>
</dbReference>
<reference evidence="7" key="1">
    <citation type="journal article" date="2013" name="Nature">
        <title>Draft genome of the wheat A-genome progenitor Triticum urartu.</title>
        <authorList>
            <person name="Ling H.Q."/>
            <person name="Zhao S."/>
            <person name="Liu D."/>
            <person name="Wang J."/>
            <person name="Sun H."/>
            <person name="Zhang C."/>
            <person name="Fan H."/>
            <person name="Li D."/>
            <person name="Dong L."/>
            <person name="Tao Y."/>
            <person name="Gao C."/>
            <person name="Wu H."/>
            <person name="Li Y."/>
            <person name="Cui Y."/>
            <person name="Guo X."/>
            <person name="Zheng S."/>
            <person name="Wang B."/>
            <person name="Yu K."/>
            <person name="Liang Q."/>
            <person name="Yang W."/>
            <person name="Lou X."/>
            <person name="Chen J."/>
            <person name="Feng M."/>
            <person name="Jian J."/>
            <person name="Zhang X."/>
            <person name="Luo G."/>
            <person name="Jiang Y."/>
            <person name="Liu J."/>
            <person name="Wang Z."/>
            <person name="Sha Y."/>
            <person name="Zhang B."/>
            <person name="Wu H."/>
            <person name="Tang D."/>
            <person name="Shen Q."/>
            <person name="Xue P."/>
            <person name="Zou S."/>
            <person name="Wang X."/>
            <person name="Liu X."/>
            <person name="Wang F."/>
            <person name="Yang Y."/>
            <person name="An X."/>
            <person name="Dong Z."/>
            <person name="Zhang K."/>
            <person name="Zhang X."/>
            <person name="Luo M.C."/>
            <person name="Dvorak J."/>
            <person name="Tong Y."/>
            <person name="Wang J."/>
            <person name="Yang H."/>
            <person name="Li Z."/>
            <person name="Wang D."/>
            <person name="Zhang A."/>
            <person name="Wang J."/>
        </authorList>
    </citation>
    <scope>NUCLEOTIDE SEQUENCE</scope>
    <source>
        <strain evidence="7">cv. G1812</strain>
    </source>
</reference>
<proteinExistence type="inferred from homology"/>
<dbReference type="InterPro" id="IPR002963">
    <property type="entry name" value="Expansin"/>
</dbReference>
<evidence type="ECO:0000313" key="7">
    <source>
        <dbReference type="Proteomes" id="UP000015106"/>
    </source>
</evidence>
<comment type="similarity">
    <text evidence="3">Belongs to the expansin family. Expansin A subfamily.</text>
</comment>
<organism evidence="6 7">
    <name type="scientific">Triticum urartu</name>
    <name type="common">Red wild einkorn</name>
    <name type="synonym">Crithodium urartu</name>
    <dbReference type="NCBI Taxonomy" id="4572"/>
    <lineage>
        <taxon>Eukaryota</taxon>
        <taxon>Viridiplantae</taxon>
        <taxon>Streptophyta</taxon>
        <taxon>Embryophyta</taxon>
        <taxon>Tracheophyta</taxon>
        <taxon>Spermatophyta</taxon>
        <taxon>Magnoliopsida</taxon>
        <taxon>Liliopsida</taxon>
        <taxon>Poales</taxon>
        <taxon>Poaceae</taxon>
        <taxon>BOP clade</taxon>
        <taxon>Pooideae</taxon>
        <taxon>Triticodae</taxon>
        <taxon>Triticeae</taxon>
        <taxon>Triticinae</taxon>
        <taxon>Triticum</taxon>
    </lineage>
</organism>
<evidence type="ECO:0000256" key="3">
    <source>
        <dbReference type="RuleBase" id="RU365023"/>
    </source>
</evidence>
<dbReference type="SUPFAM" id="SSF50685">
    <property type="entry name" value="Barwin-like endoglucanases"/>
    <property type="match status" value="1"/>
</dbReference>
<dbReference type="PRINTS" id="PR01225">
    <property type="entry name" value="EXPANSNFAMLY"/>
</dbReference>
<dbReference type="GO" id="GO:0009664">
    <property type="term" value="P:plant-type cell wall organization"/>
    <property type="evidence" value="ECO:0007669"/>
    <property type="project" value="InterPro"/>
</dbReference>
<keyword evidence="3" id="KW-0134">Cell wall</keyword>
<feature type="region of interest" description="Disordered" evidence="4">
    <location>
        <begin position="100"/>
        <end position="139"/>
    </location>
</feature>
<dbReference type="Proteomes" id="UP000015106">
    <property type="component" value="Unassembled WGS sequence"/>
</dbReference>
<evidence type="ECO:0000256" key="4">
    <source>
        <dbReference type="SAM" id="MobiDB-lite"/>
    </source>
</evidence>
<dbReference type="PRINTS" id="PR01226">
    <property type="entry name" value="EXPANSIN"/>
</dbReference>
<dbReference type="GO" id="GO:0005576">
    <property type="term" value="C:extracellular region"/>
    <property type="evidence" value="ECO:0007669"/>
    <property type="project" value="InterPro"/>
</dbReference>
<accession>A0A8R7VFG3</accession>
<dbReference type="EnsemblPlants" id="TuG1812S0001362800.01.T01">
    <property type="protein sequence ID" value="TuG1812S0001362800.01.T01"/>
    <property type="gene ID" value="TuG1812S0001362800.01"/>
</dbReference>
<dbReference type="AlphaFoldDB" id="A0A8R7VFG3"/>
<dbReference type="PANTHER" id="PTHR31867">
    <property type="entry name" value="EXPANSIN-A15"/>
    <property type="match status" value="1"/>
</dbReference>
<dbReference type="Pfam" id="PF03330">
    <property type="entry name" value="DPBB_1"/>
    <property type="match status" value="1"/>
</dbReference>
<dbReference type="GO" id="GO:0016020">
    <property type="term" value="C:membrane"/>
    <property type="evidence" value="ECO:0007669"/>
    <property type="project" value="UniProtKB-SubCell"/>
</dbReference>
<comment type="subcellular location">
    <subcellularLocation>
        <location evidence="3">Secreted</location>
        <location evidence="3">Cell wall</location>
    </subcellularLocation>
    <subcellularLocation>
        <location evidence="3">Membrane</location>
        <topology evidence="3">Peripheral membrane protein</topology>
    </subcellularLocation>
</comment>
<keyword evidence="1 3" id="KW-0964">Secreted</keyword>
<keyword evidence="7" id="KW-1185">Reference proteome</keyword>
<dbReference type="Gramene" id="TuG1812S0001362800.01.T01">
    <property type="protein sequence ID" value="TuG1812S0001362800.01.T01"/>
    <property type="gene ID" value="TuG1812S0001362800.01"/>
</dbReference>
<evidence type="ECO:0000313" key="6">
    <source>
        <dbReference type="EnsemblPlants" id="TuG1812S0001362800.01.T01"/>
    </source>
</evidence>
<sequence>MAVDTTNMPSPQPFVWQKAQATFYGGTDASDTMGGACVYGNLFSQGYGTRTVALSTVLFNHGAACGQCFKSACDRKRADPLFCKPGMTVTVTATNICPPNDAMGAGATRQGRTSTWPSRPRGKSVLKVASSQPPPLISS</sequence>
<evidence type="ECO:0000256" key="2">
    <source>
        <dbReference type="ARBA" id="ARBA00022729"/>
    </source>
</evidence>
<dbReference type="InterPro" id="IPR007112">
    <property type="entry name" value="Expansin/allergen_DPBB_dom"/>
</dbReference>
<dbReference type="Gene3D" id="2.40.40.10">
    <property type="entry name" value="RlpA-like domain"/>
    <property type="match status" value="1"/>
</dbReference>
<keyword evidence="3" id="KW-0961">Cell wall biogenesis/degradation</keyword>